<dbReference type="GO" id="GO:0003697">
    <property type="term" value="F:single-stranded DNA binding"/>
    <property type="evidence" value="ECO:0007669"/>
    <property type="project" value="TreeGrafter"/>
</dbReference>
<dbReference type="Gene3D" id="3.40.50.10130">
    <property type="match status" value="1"/>
</dbReference>
<dbReference type="GO" id="GO:0006302">
    <property type="term" value="P:double-strand break repair"/>
    <property type="evidence" value="ECO:0007669"/>
    <property type="project" value="UniProtKB-ARBA"/>
</dbReference>
<dbReference type="GO" id="GO:0003684">
    <property type="term" value="F:damaged DNA binding"/>
    <property type="evidence" value="ECO:0007669"/>
    <property type="project" value="InterPro"/>
</dbReference>
<evidence type="ECO:0000256" key="6">
    <source>
        <dbReference type="ARBA" id="ARBA00023242"/>
    </source>
</evidence>
<keyword evidence="3" id="KW-0227">DNA damage</keyword>
<evidence type="ECO:0000256" key="4">
    <source>
        <dbReference type="ARBA" id="ARBA00023125"/>
    </source>
</evidence>
<feature type="region of interest" description="Disordered" evidence="8">
    <location>
        <begin position="236"/>
        <end position="277"/>
    </location>
</feature>
<dbReference type="InterPro" id="IPR004579">
    <property type="entry name" value="ERCC1/RAD10/SWI10"/>
</dbReference>
<accession>A0AAX4PKM7</accession>
<dbReference type="FunFam" id="3.40.50.10130:FF:000001">
    <property type="entry name" value="DNA excision repair protein ERCC-1"/>
    <property type="match status" value="1"/>
</dbReference>
<dbReference type="GO" id="GO:0006312">
    <property type="term" value="P:mitotic recombination"/>
    <property type="evidence" value="ECO:0007669"/>
    <property type="project" value="TreeGrafter"/>
</dbReference>
<dbReference type="SUPFAM" id="SSF47781">
    <property type="entry name" value="RuvA domain 2-like"/>
    <property type="match status" value="1"/>
</dbReference>
<comment type="subcellular location">
    <subcellularLocation>
        <location evidence="1">Nucleus</location>
    </subcellularLocation>
</comment>
<keyword evidence="5" id="KW-0234">DNA repair</keyword>
<organism evidence="10 11">
    <name type="scientific">Chloropicon roscoffensis</name>
    <dbReference type="NCBI Taxonomy" id="1461544"/>
    <lineage>
        <taxon>Eukaryota</taxon>
        <taxon>Viridiplantae</taxon>
        <taxon>Chlorophyta</taxon>
        <taxon>Chloropicophyceae</taxon>
        <taxon>Chloropicales</taxon>
        <taxon>Chloropicaceae</taxon>
        <taxon>Chloropicon</taxon>
    </lineage>
</organism>
<keyword evidence="4" id="KW-0238">DNA-binding</keyword>
<keyword evidence="6" id="KW-0539">Nucleus</keyword>
<dbReference type="Pfam" id="PF14520">
    <property type="entry name" value="HHH_5"/>
    <property type="match status" value="1"/>
</dbReference>
<dbReference type="PANTHER" id="PTHR12749">
    <property type="entry name" value="EXCISION REPAIR CROSS-COMPLEMENTING 1 ERCC1"/>
    <property type="match status" value="1"/>
</dbReference>
<dbReference type="FunFam" id="1.10.150.20:FF:000017">
    <property type="entry name" value="DNA excision repair protein ERCC-1"/>
    <property type="match status" value="1"/>
</dbReference>
<gene>
    <name evidence="10" type="ORF">HKI87_14g77340</name>
</gene>
<feature type="compositionally biased region" description="Gly residues" evidence="8">
    <location>
        <begin position="1"/>
        <end position="13"/>
    </location>
</feature>
<evidence type="ECO:0000313" key="11">
    <source>
        <dbReference type="Proteomes" id="UP001472866"/>
    </source>
</evidence>
<proteinExistence type="inferred from homology"/>
<feature type="compositionally biased region" description="Gly residues" evidence="8">
    <location>
        <begin position="255"/>
        <end position="268"/>
    </location>
</feature>
<feature type="region of interest" description="Disordered" evidence="8">
    <location>
        <begin position="1"/>
        <end position="23"/>
    </location>
</feature>
<evidence type="ECO:0000256" key="2">
    <source>
        <dbReference type="ARBA" id="ARBA00008283"/>
    </source>
</evidence>
<dbReference type="GO" id="GO:0070522">
    <property type="term" value="C:ERCC4-ERCC1 complex"/>
    <property type="evidence" value="ECO:0007669"/>
    <property type="project" value="TreeGrafter"/>
</dbReference>
<dbReference type="InterPro" id="IPR011335">
    <property type="entry name" value="Restrct_endonuc-II-like"/>
</dbReference>
<comment type="similarity">
    <text evidence="2">Belongs to the ERCC1/RAD10/SWI10 family.</text>
</comment>
<dbReference type="GO" id="GO:0070914">
    <property type="term" value="P:UV-damage excision repair"/>
    <property type="evidence" value="ECO:0007669"/>
    <property type="project" value="TreeGrafter"/>
</dbReference>
<dbReference type="InterPro" id="IPR010994">
    <property type="entry name" value="RuvA_2-like"/>
</dbReference>
<dbReference type="Pfam" id="PF03834">
    <property type="entry name" value="Rad10"/>
    <property type="match status" value="1"/>
</dbReference>
<evidence type="ECO:0000256" key="1">
    <source>
        <dbReference type="ARBA" id="ARBA00004123"/>
    </source>
</evidence>
<sequence>MTSSGVQGGGVPSGSGRAQAVVRRKDVNPSSCVLVSRRQTGNPLLRYIKNVRWTFVDDLVPDYQMGQSSVALFLSLKYHLLHPQYIHYRIRELQRSFRLRVLIVHVDVDDPVKPLNAVTKLACLSDFTLICGWSYEECARYVETFKTYETKPHDVLLGSKSTAATDDYTSRVTHALTQIRGVNKTDVLTLTTAFGTLREILQASEEDLSSCAGLGPTKVKRLYDAFHSDFYPKVPGAGKPLGESGGQRKRARGAQEGGTGKSAGAGEGDGFDIEDFL</sequence>
<feature type="domain" description="ERCC1-like central" evidence="9">
    <location>
        <begin position="33"/>
        <end position="146"/>
    </location>
</feature>
<dbReference type="SUPFAM" id="SSF52980">
    <property type="entry name" value="Restriction endonuclease-like"/>
    <property type="match status" value="1"/>
</dbReference>
<dbReference type="AlphaFoldDB" id="A0AAX4PKM7"/>
<dbReference type="Proteomes" id="UP001472866">
    <property type="component" value="Chromosome 14"/>
</dbReference>
<evidence type="ECO:0000313" key="10">
    <source>
        <dbReference type="EMBL" id="WZN66169.1"/>
    </source>
</evidence>
<evidence type="ECO:0000256" key="7">
    <source>
        <dbReference type="ARBA" id="ARBA00071993"/>
    </source>
</evidence>
<evidence type="ECO:0000256" key="5">
    <source>
        <dbReference type="ARBA" id="ARBA00023204"/>
    </source>
</evidence>
<dbReference type="PANTHER" id="PTHR12749:SF0">
    <property type="entry name" value="DNA EXCISION REPAIR PROTEIN ERCC-1"/>
    <property type="match status" value="1"/>
</dbReference>
<dbReference type="EMBL" id="CP151514">
    <property type="protein sequence ID" value="WZN66169.1"/>
    <property type="molecule type" value="Genomic_DNA"/>
</dbReference>
<evidence type="ECO:0000256" key="3">
    <source>
        <dbReference type="ARBA" id="ARBA00022763"/>
    </source>
</evidence>
<protein>
    <recommendedName>
        <fullName evidence="7">DNA excision repair protein ERCC-1</fullName>
    </recommendedName>
</protein>
<dbReference type="Gene3D" id="1.10.150.20">
    <property type="entry name" value="5' to 3' exonuclease, C-terminal subdomain"/>
    <property type="match status" value="1"/>
</dbReference>
<dbReference type="GO" id="GO:0000110">
    <property type="term" value="C:nucleotide-excision repair factor 1 complex"/>
    <property type="evidence" value="ECO:0007669"/>
    <property type="project" value="TreeGrafter"/>
</dbReference>
<dbReference type="NCBIfam" id="TIGR00597">
    <property type="entry name" value="rad10"/>
    <property type="match status" value="1"/>
</dbReference>
<evidence type="ECO:0000259" key="9">
    <source>
        <dbReference type="Pfam" id="PF03834"/>
    </source>
</evidence>
<name>A0AAX4PKM7_9CHLO</name>
<dbReference type="InterPro" id="IPR047260">
    <property type="entry name" value="ERCC1-like_central_dom"/>
</dbReference>
<dbReference type="CDD" id="cd22325">
    <property type="entry name" value="ERCC1_C-like"/>
    <property type="match status" value="1"/>
</dbReference>
<evidence type="ECO:0000256" key="8">
    <source>
        <dbReference type="SAM" id="MobiDB-lite"/>
    </source>
</evidence>
<reference evidence="10 11" key="1">
    <citation type="submission" date="2024-03" db="EMBL/GenBank/DDBJ databases">
        <title>Complete genome sequence of the green alga Chloropicon roscoffensis RCC1871.</title>
        <authorList>
            <person name="Lemieux C."/>
            <person name="Pombert J.-F."/>
            <person name="Otis C."/>
            <person name="Turmel M."/>
        </authorList>
    </citation>
    <scope>NUCLEOTIDE SEQUENCE [LARGE SCALE GENOMIC DNA]</scope>
    <source>
        <strain evidence="10 11">RCC1871</strain>
    </source>
</reference>
<dbReference type="GO" id="GO:0006289">
    <property type="term" value="P:nucleotide-excision repair"/>
    <property type="evidence" value="ECO:0007669"/>
    <property type="project" value="UniProtKB-ARBA"/>
</dbReference>
<keyword evidence="11" id="KW-1185">Reference proteome</keyword>